<dbReference type="InterPro" id="IPR008978">
    <property type="entry name" value="HSP20-like_chaperone"/>
</dbReference>
<evidence type="ECO:0000259" key="3">
    <source>
        <dbReference type="PROSITE" id="PS01031"/>
    </source>
</evidence>
<dbReference type="EMBL" id="JAIQ01000122">
    <property type="protein sequence ID" value="KLD98486.1"/>
    <property type="molecule type" value="Genomic_DNA"/>
</dbReference>
<dbReference type="PROSITE" id="PS01031">
    <property type="entry name" value="SHSP"/>
    <property type="match status" value="1"/>
</dbReference>
<proteinExistence type="inferred from homology"/>
<protein>
    <submittedName>
        <fullName evidence="4">Heat shock protein Hsp20</fullName>
    </submittedName>
</protein>
<dbReference type="InterPro" id="IPR002068">
    <property type="entry name" value="A-crystallin/Hsp20_dom"/>
</dbReference>
<evidence type="ECO:0000313" key="5">
    <source>
        <dbReference type="Proteomes" id="UP000035514"/>
    </source>
</evidence>
<accession>A0A0G9JW17</accession>
<dbReference type="AlphaFoldDB" id="A0A0G9JW17"/>
<gene>
    <name evidence="4" type="ORF">AA20_08685</name>
</gene>
<dbReference type="Proteomes" id="UP000035514">
    <property type="component" value="Unassembled WGS sequence"/>
</dbReference>
<evidence type="ECO:0000256" key="1">
    <source>
        <dbReference type="PROSITE-ProRule" id="PRU00285"/>
    </source>
</evidence>
<dbReference type="InterPro" id="IPR031107">
    <property type="entry name" value="Small_HSP"/>
</dbReference>
<comment type="similarity">
    <text evidence="1 2">Belongs to the small heat shock protein (HSP20) family.</text>
</comment>
<dbReference type="Pfam" id="PF00011">
    <property type="entry name" value="HSP20"/>
    <property type="match status" value="1"/>
</dbReference>
<keyword evidence="4" id="KW-0346">Stress response</keyword>
<reference evidence="4 5" key="1">
    <citation type="submission" date="2014-01" db="EMBL/GenBank/DDBJ databases">
        <title>Development of a Comparative Genomic Fingerprinting Assay for High Resolution Genotyping of Arcobacter butzleri.</title>
        <authorList>
            <person name="Webb A.L."/>
            <person name="Inglis G.D."/>
            <person name="Kruczkiewicz P."/>
            <person name="Selinger L.B."/>
            <person name="Taboada E.N."/>
        </authorList>
    </citation>
    <scope>NUCLEOTIDE SEQUENCE [LARGE SCALE GENOMIC DNA]</scope>
    <source>
        <strain evidence="4 5">L348</strain>
    </source>
</reference>
<dbReference type="SUPFAM" id="SSF49764">
    <property type="entry name" value="HSP20-like chaperones"/>
    <property type="match status" value="1"/>
</dbReference>
<name>A0A0G9JW17_9BACT</name>
<comment type="caution">
    <text evidence="4">The sequence shown here is derived from an EMBL/GenBank/DDBJ whole genome shotgun (WGS) entry which is preliminary data.</text>
</comment>
<organism evidence="4 5">
    <name type="scientific">Aliarcobacter butzleri L348</name>
    <dbReference type="NCBI Taxonomy" id="1447256"/>
    <lineage>
        <taxon>Bacteria</taxon>
        <taxon>Pseudomonadati</taxon>
        <taxon>Campylobacterota</taxon>
        <taxon>Epsilonproteobacteria</taxon>
        <taxon>Campylobacterales</taxon>
        <taxon>Arcobacteraceae</taxon>
        <taxon>Aliarcobacter</taxon>
    </lineage>
</organism>
<feature type="domain" description="SHSP" evidence="3">
    <location>
        <begin position="30"/>
        <end position="141"/>
    </location>
</feature>
<sequence length="141" mass="16134">MLLTKFDPFREFANMQKMFEAFNAPVASESSLGAFTPKVNTREGEFAYHIDVDLPGVKKDDIKIDVHDNILTIHGERNYKEETKKEDYYKVETSFGKFQRQFTLPENVDVENISASSNDGVLEVVVPKLEKAVEKKTIEVK</sequence>
<dbReference type="PANTHER" id="PTHR11527">
    <property type="entry name" value="HEAT-SHOCK PROTEIN 20 FAMILY MEMBER"/>
    <property type="match status" value="1"/>
</dbReference>
<dbReference type="CDD" id="cd06464">
    <property type="entry name" value="ACD_sHsps-like"/>
    <property type="match status" value="1"/>
</dbReference>
<dbReference type="Gene3D" id="2.60.40.790">
    <property type="match status" value="1"/>
</dbReference>
<dbReference type="PATRIC" id="fig|1447256.3.peg.1696"/>
<evidence type="ECO:0000256" key="2">
    <source>
        <dbReference type="RuleBase" id="RU003616"/>
    </source>
</evidence>
<evidence type="ECO:0000313" key="4">
    <source>
        <dbReference type="EMBL" id="KLD98486.1"/>
    </source>
</evidence>